<feature type="domain" description="WxL" evidence="2">
    <location>
        <begin position="32"/>
        <end position="261"/>
    </location>
</feature>
<evidence type="ECO:0000313" key="6">
    <source>
        <dbReference type="Proteomes" id="UP000552935"/>
    </source>
</evidence>
<dbReference type="Proteomes" id="UP000307517">
    <property type="component" value="Unassembled WGS sequence"/>
</dbReference>
<dbReference type="Proteomes" id="UP000552935">
    <property type="component" value="Unassembled WGS sequence"/>
</dbReference>
<reference evidence="3 6" key="2">
    <citation type="submission" date="2020-07" db="EMBL/GenBank/DDBJ databases">
        <title>Organ Donor 1.</title>
        <authorList>
            <person name="Marsh A.J."/>
            <person name="Azcarate-Peril M.A."/>
        </authorList>
    </citation>
    <scope>NUCLEOTIDE SEQUENCE [LARGE SCALE GENOMIC DNA]</scope>
    <source>
        <strain evidence="3 6">AMC0712</strain>
    </source>
</reference>
<evidence type="ECO:0000259" key="2">
    <source>
        <dbReference type="Pfam" id="PF13731"/>
    </source>
</evidence>
<dbReference type="InterPro" id="IPR027994">
    <property type="entry name" value="WxL_dom"/>
</dbReference>
<proteinExistence type="predicted"/>
<evidence type="ECO:0000313" key="3">
    <source>
        <dbReference type="EMBL" id="NZA04147.1"/>
    </source>
</evidence>
<evidence type="ECO:0000313" key="5">
    <source>
        <dbReference type="Proteomes" id="UP000307517"/>
    </source>
</evidence>
<dbReference type="Pfam" id="PF13731">
    <property type="entry name" value="WxL"/>
    <property type="match status" value="1"/>
</dbReference>
<reference evidence="4 5" key="1">
    <citation type="submission" date="2019-04" db="EMBL/GenBank/DDBJ databases">
        <title>Genome Announcement to Ensure Probiotic Safety of Lactobacillus rhamnosus UBLR-58.</title>
        <authorList>
            <person name="Sulthana A."/>
            <person name="Lakshmi S.G."/>
            <person name="Madempudi R.S."/>
        </authorList>
    </citation>
    <scope>NUCLEOTIDE SEQUENCE [LARGE SCALE GENOMIC DNA]</scope>
    <source>
        <strain evidence="4 5">UBLR-58</strain>
    </source>
</reference>
<protein>
    <submittedName>
        <fullName evidence="3">WxL domain-containing protein</fullName>
    </submittedName>
</protein>
<feature type="chain" id="PRO_5044096252" evidence="1">
    <location>
        <begin position="30"/>
        <end position="262"/>
    </location>
</feature>
<organism evidence="3 6">
    <name type="scientific">Lacticaseibacillus rhamnosus</name>
    <name type="common">Lactobacillus rhamnosus</name>
    <dbReference type="NCBI Taxonomy" id="47715"/>
    <lineage>
        <taxon>Bacteria</taxon>
        <taxon>Bacillati</taxon>
        <taxon>Bacillota</taxon>
        <taxon>Bacilli</taxon>
        <taxon>Lactobacillales</taxon>
        <taxon>Lactobacillaceae</taxon>
        <taxon>Lacticaseibacillus</taxon>
    </lineage>
</organism>
<dbReference type="EMBL" id="SSHM01000001">
    <property type="protein sequence ID" value="THC79988.1"/>
    <property type="molecule type" value="Genomic_DNA"/>
</dbReference>
<sequence length="262" mass="27693">MTRYGYQALLATAALSAGLLAYGATTVSADDARTVTTQGRVKIMQTDTKPDILNPLAPQNKTPGTFAGVDNTTHAGGEGLTLDYVSRFNFGPLKLDAVNDAVAYAEADQWVTKDGKKTAAPNHIQVTDKRLGSDRWKVSLKATDLKSEEKDQAGKVTKTVVLPDAAISLLESSVIDGQAKDASARFGLNKAIKVYTGDAQAVDILSVSDGQTAKGTFMDLFNQKQADKGVALTVPAKSYATEGLKSGDFSTTLTWTLTSAPL</sequence>
<name>A0A508Z9Z6_LACRH</name>
<keyword evidence="1" id="KW-0732">Signal</keyword>
<dbReference type="RefSeq" id="WP_005689772.1">
    <property type="nucleotide sequence ID" value="NZ_CABFNI010000027.1"/>
</dbReference>
<evidence type="ECO:0000256" key="1">
    <source>
        <dbReference type="SAM" id="SignalP"/>
    </source>
</evidence>
<accession>A0A508Z9Z6</accession>
<dbReference type="AlphaFoldDB" id="A0A508Z9Z6"/>
<comment type="caution">
    <text evidence="3">The sequence shown here is derived from an EMBL/GenBank/DDBJ whole genome shotgun (WGS) entry which is preliminary data.</text>
</comment>
<evidence type="ECO:0000313" key="4">
    <source>
        <dbReference type="EMBL" id="THC79988.1"/>
    </source>
</evidence>
<feature type="signal peptide" evidence="1">
    <location>
        <begin position="1"/>
        <end position="29"/>
    </location>
</feature>
<gene>
    <name evidence="4" type="ORF">E6L36_06025</name>
    <name evidence="3" type="ORF">H0N82_03230</name>
</gene>
<dbReference type="EMBL" id="JACCKI010000002">
    <property type="protein sequence ID" value="NZA04147.1"/>
    <property type="molecule type" value="Genomic_DNA"/>
</dbReference>